<dbReference type="InterPro" id="IPR004089">
    <property type="entry name" value="MCPsignal_dom"/>
</dbReference>
<evidence type="ECO:0000256" key="7">
    <source>
        <dbReference type="SAM" id="Phobius"/>
    </source>
</evidence>
<organism evidence="10 11">
    <name type="scientific">Paenibacillus vulneris</name>
    <dbReference type="NCBI Taxonomy" id="1133364"/>
    <lineage>
        <taxon>Bacteria</taxon>
        <taxon>Bacillati</taxon>
        <taxon>Bacillota</taxon>
        <taxon>Bacilli</taxon>
        <taxon>Bacillales</taxon>
        <taxon>Paenibacillaceae</taxon>
        <taxon>Paenibacillus</taxon>
    </lineage>
</organism>
<evidence type="ECO:0000256" key="3">
    <source>
        <dbReference type="ARBA" id="ARBA00023136"/>
    </source>
</evidence>
<dbReference type="Gene3D" id="1.10.287.950">
    <property type="entry name" value="Methyl-accepting chemotaxis protein"/>
    <property type="match status" value="1"/>
</dbReference>
<comment type="caution">
    <text evidence="10">The sequence shown here is derived from an EMBL/GenBank/DDBJ whole genome shotgun (WGS) entry which is preliminary data.</text>
</comment>
<reference evidence="11" key="1">
    <citation type="journal article" date="2019" name="Int. J. Syst. Evol. Microbiol.">
        <title>The Global Catalogue of Microorganisms (GCM) 10K type strain sequencing project: providing services to taxonomists for standard genome sequencing and annotation.</title>
        <authorList>
            <consortium name="The Broad Institute Genomics Platform"/>
            <consortium name="The Broad Institute Genome Sequencing Center for Infectious Disease"/>
            <person name="Wu L."/>
            <person name="Ma J."/>
        </authorList>
    </citation>
    <scope>NUCLEOTIDE SEQUENCE [LARGE SCALE GENOMIC DNA]</scope>
    <source>
        <strain evidence="11">CCUG 53270</strain>
    </source>
</reference>
<keyword evidence="11" id="KW-1185">Reference proteome</keyword>
<dbReference type="Gene3D" id="6.10.340.10">
    <property type="match status" value="1"/>
</dbReference>
<sequence>MAKGFVSLTGKFMAYTGIILLALMAGIYAVEWHEINKDAEAQLLDKGNSLAVALSKTLQSVTEDDIRNGVVLRNGTRLTGEELKSRLFNDTLTVVPESQQEAQKRSKDPAYAEGKQLLFDGRSVPLAQYELKYTSAFDEYTDDRWQAVIDSFLTDDNVIFAIPSMYSDHPDFVGYTATHNSKYSPQGEASKDSWGATGLLSQKYRGNRVFNDETGYRSAATKDTSKALLQKYPRNLEGKIVETWNISYPLTIEGKHWGGVRVALSKEGSDALVAKQRMLMGGAFGLLYAGMLLLLFVLSRLIVARKLRFVLRATANLNSHEADLTYRIPVKGKDEMGQLAEEVNRFIAHLQGIIGTVHGMSGRIGDISGKLTESAAQSTAMASDISRTVREMAAGAENQASGAEDSAKAMEEMAGGIQRIAEASSHVTEATKRLVEEADQGGHSSEKAMEQMGTMNESARKVAEAIHKLEEGMQVVGEMAHVISGIASQTGLLALNAAIEAARAGEHGKGFAVVAGEVRKLADQSEASAGQIHEMVEGIQTTMKAAVLAMQQGGKDVELGVLQVEEVRRVLGSMVDMIRSISGQMEEVSAAAEQMTAGTEEVTAGIEEMARIAGSASENAHQVAEASQRQLQESEETRALSDALRSAEGQLSETVGRFKF</sequence>
<dbReference type="PROSITE" id="PS50111">
    <property type="entry name" value="CHEMOTAXIS_TRANSDUC_2"/>
    <property type="match status" value="1"/>
</dbReference>
<evidence type="ECO:0000256" key="6">
    <source>
        <dbReference type="PROSITE-ProRule" id="PRU00284"/>
    </source>
</evidence>
<feature type="domain" description="Methyl-accepting transducer" evidence="8">
    <location>
        <begin position="374"/>
        <end position="610"/>
    </location>
</feature>
<evidence type="ECO:0000259" key="9">
    <source>
        <dbReference type="PROSITE" id="PS50885"/>
    </source>
</evidence>
<dbReference type="PANTHER" id="PTHR32089:SF112">
    <property type="entry name" value="LYSOZYME-LIKE PROTEIN-RELATED"/>
    <property type="match status" value="1"/>
</dbReference>
<dbReference type="Pfam" id="PF00672">
    <property type="entry name" value="HAMP"/>
    <property type="match status" value="1"/>
</dbReference>
<feature type="transmembrane region" description="Helical" evidence="7">
    <location>
        <begin position="12"/>
        <end position="30"/>
    </location>
</feature>
<evidence type="ECO:0000256" key="4">
    <source>
        <dbReference type="ARBA" id="ARBA00023224"/>
    </source>
</evidence>
<dbReference type="InterPro" id="IPR004090">
    <property type="entry name" value="Chemotax_Me-accpt_rcpt"/>
</dbReference>
<feature type="transmembrane region" description="Helical" evidence="7">
    <location>
        <begin position="278"/>
        <end position="303"/>
    </location>
</feature>
<comment type="similarity">
    <text evidence="5">Belongs to the methyl-accepting chemotaxis (MCP) protein family.</text>
</comment>
<dbReference type="CDD" id="cd06225">
    <property type="entry name" value="HAMP"/>
    <property type="match status" value="1"/>
</dbReference>
<protein>
    <submittedName>
        <fullName evidence="10">Methyl-accepting chemotaxis protein</fullName>
    </submittedName>
</protein>
<dbReference type="SUPFAM" id="SSF58104">
    <property type="entry name" value="Methyl-accepting chemotaxis protein (MCP) signaling domain"/>
    <property type="match status" value="1"/>
</dbReference>
<proteinExistence type="inferred from homology"/>
<dbReference type="SMART" id="SM00304">
    <property type="entry name" value="HAMP"/>
    <property type="match status" value="2"/>
</dbReference>
<feature type="domain" description="HAMP" evidence="9">
    <location>
        <begin position="323"/>
        <end position="355"/>
    </location>
</feature>
<keyword evidence="3 7" id="KW-0472">Membrane</keyword>
<dbReference type="PANTHER" id="PTHR32089">
    <property type="entry name" value="METHYL-ACCEPTING CHEMOTAXIS PROTEIN MCPB"/>
    <property type="match status" value="1"/>
</dbReference>
<dbReference type="PRINTS" id="PR00260">
    <property type="entry name" value="CHEMTRNSDUCR"/>
</dbReference>
<keyword evidence="4 6" id="KW-0807">Transducer</keyword>
<dbReference type="InterPro" id="IPR003660">
    <property type="entry name" value="HAMP_dom"/>
</dbReference>
<gene>
    <name evidence="10" type="ORF">ACFQ4B_30565</name>
</gene>
<evidence type="ECO:0000256" key="1">
    <source>
        <dbReference type="ARBA" id="ARBA00004236"/>
    </source>
</evidence>
<keyword evidence="2" id="KW-1003">Cell membrane</keyword>
<evidence type="ECO:0000313" key="11">
    <source>
        <dbReference type="Proteomes" id="UP001597180"/>
    </source>
</evidence>
<dbReference type="Pfam" id="PF00015">
    <property type="entry name" value="MCPsignal"/>
    <property type="match status" value="1"/>
</dbReference>
<dbReference type="Proteomes" id="UP001597180">
    <property type="component" value="Unassembled WGS sequence"/>
</dbReference>
<evidence type="ECO:0000256" key="2">
    <source>
        <dbReference type="ARBA" id="ARBA00022475"/>
    </source>
</evidence>
<keyword evidence="7" id="KW-1133">Transmembrane helix</keyword>
<dbReference type="CDD" id="cd11386">
    <property type="entry name" value="MCP_signal"/>
    <property type="match status" value="1"/>
</dbReference>
<keyword evidence="7" id="KW-0812">Transmembrane</keyword>
<comment type="subcellular location">
    <subcellularLocation>
        <location evidence="1">Cell membrane</location>
    </subcellularLocation>
</comment>
<dbReference type="EMBL" id="JBHTLU010000045">
    <property type="protein sequence ID" value="MFD1224459.1"/>
    <property type="molecule type" value="Genomic_DNA"/>
</dbReference>
<name>A0ABW3UVV6_9BACL</name>
<dbReference type="RefSeq" id="WP_345586464.1">
    <property type="nucleotide sequence ID" value="NZ_BAABJG010000004.1"/>
</dbReference>
<dbReference type="SMART" id="SM00283">
    <property type="entry name" value="MA"/>
    <property type="match status" value="1"/>
</dbReference>
<evidence type="ECO:0000313" key="10">
    <source>
        <dbReference type="EMBL" id="MFD1224459.1"/>
    </source>
</evidence>
<evidence type="ECO:0000256" key="5">
    <source>
        <dbReference type="ARBA" id="ARBA00029447"/>
    </source>
</evidence>
<dbReference type="PROSITE" id="PS50885">
    <property type="entry name" value="HAMP"/>
    <property type="match status" value="1"/>
</dbReference>
<evidence type="ECO:0000259" key="8">
    <source>
        <dbReference type="PROSITE" id="PS50111"/>
    </source>
</evidence>
<accession>A0ABW3UVV6</accession>